<keyword evidence="2" id="KW-1185">Reference proteome</keyword>
<reference evidence="1" key="1">
    <citation type="submission" date="2023-06" db="EMBL/GenBank/DDBJ databases">
        <title>Two novel species of Acinetobacter isolated from motorbike repairing workshop in Vietnam.</title>
        <authorList>
            <person name="Le N.T.T."/>
        </authorList>
    </citation>
    <scope>NUCLEOTIDE SEQUENCE</scope>
    <source>
        <strain evidence="1">VNH17</strain>
    </source>
</reference>
<sequence length="268" mass="31964">MKLVKAKMKKPQVKQEPFGKYLERRKISMQQLQEMYAIYAQYYDNTNFPLFLDDFSNKHGAILIFHPKTQDIVGFSTMAIHQFEFGHQRYTFLFSGDTVVKREFWGNRALQATFVKLVMRLRFQYPRDEFYWLLISKGYKTYLLMANNYYVYYPNVEGKHQQLAPVLEYYCKKFFPKYYNEMRHLLNFGEDYQPLKGEVAPITAKMRLDNPKIDYFAKMNPTWEQGTELPCIGYLGWGDIMRYPLRFFSKPISKGKLEARLCNKQGGC</sequence>
<dbReference type="EMBL" id="JAUDZE010000012">
    <property type="protein sequence ID" value="MDN0015880.1"/>
    <property type="molecule type" value="Genomic_DNA"/>
</dbReference>
<dbReference type="Proteomes" id="UP001168524">
    <property type="component" value="Unassembled WGS sequence"/>
</dbReference>
<organism evidence="1 2">
    <name type="scientific">Acinetobacter thutiue</name>
    <dbReference type="NCBI Taxonomy" id="2998078"/>
    <lineage>
        <taxon>Bacteria</taxon>
        <taxon>Pseudomonadati</taxon>
        <taxon>Pseudomonadota</taxon>
        <taxon>Gammaproteobacteria</taxon>
        <taxon>Moraxellales</taxon>
        <taxon>Moraxellaceae</taxon>
        <taxon>Acinetobacter</taxon>
    </lineage>
</organism>
<gene>
    <name evidence="1" type="ORF">QTA56_16815</name>
</gene>
<evidence type="ECO:0000313" key="1">
    <source>
        <dbReference type="EMBL" id="MDN0015880.1"/>
    </source>
</evidence>
<protein>
    <recommendedName>
        <fullName evidence="3">GNAT family N-acetyltransferase</fullName>
    </recommendedName>
</protein>
<evidence type="ECO:0008006" key="3">
    <source>
        <dbReference type="Google" id="ProtNLM"/>
    </source>
</evidence>
<proteinExistence type="predicted"/>
<accession>A0ABT7WT74</accession>
<evidence type="ECO:0000313" key="2">
    <source>
        <dbReference type="Proteomes" id="UP001168524"/>
    </source>
</evidence>
<comment type="caution">
    <text evidence="1">The sequence shown here is derived from an EMBL/GenBank/DDBJ whole genome shotgun (WGS) entry which is preliminary data.</text>
</comment>
<name>A0ABT7WT74_9GAMM</name>
<dbReference type="RefSeq" id="WP_267982164.1">
    <property type="nucleotide sequence ID" value="NZ_JAPQKF010000012.1"/>
</dbReference>